<reference evidence="7 8" key="1">
    <citation type="submission" date="2018-02" db="EMBL/GenBank/DDBJ databases">
        <title>The draft genome of Sphingobacterium sp. 5JN-11.</title>
        <authorList>
            <person name="Liu L."/>
            <person name="Li L."/>
            <person name="Liang L."/>
            <person name="Zhang X."/>
            <person name="Wang T."/>
        </authorList>
    </citation>
    <scope>NUCLEOTIDE SEQUENCE [LARGE SCALE GENOMIC DNA]</scope>
    <source>
        <strain evidence="7 8">5JN-11</strain>
    </source>
</reference>
<proteinExistence type="inferred from homology"/>
<evidence type="ECO:0000259" key="5">
    <source>
        <dbReference type="Pfam" id="PF04542"/>
    </source>
</evidence>
<name>A0A2S9J3J9_9SPHI</name>
<dbReference type="OrthoDB" id="655312at2"/>
<accession>A0A2S9J3J9</accession>
<dbReference type="SUPFAM" id="SSF88659">
    <property type="entry name" value="Sigma3 and sigma4 domains of RNA polymerase sigma factors"/>
    <property type="match status" value="1"/>
</dbReference>
<evidence type="ECO:0000256" key="1">
    <source>
        <dbReference type="ARBA" id="ARBA00010641"/>
    </source>
</evidence>
<comment type="caution">
    <text evidence="7">The sequence shown here is derived from an EMBL/GenBank/DDBJ whole genome shotgun (WGS) entry which is preliminary data.</text>
</comment>
<feature type="domain" description="RNA polymerase sigma factor 70 region 4 type 2" evidence="6">
    <location>
        <begin position="139"/>
        <end position="184"/>
    </location>
</feature>
<evidence type="ECO:0008006" key="9">
    <source>
        <dbReference type="Google" id="ProtNLM"/>
    </source>
</evidence>
<dbReference type="Pfam" id="PF04542">
    <property type="entry name" value="Sigma70_r2"/>
    <property type="match status" value="1"/>
</dbReference>
<organism evidence="7 8">
    <name type="scientific">Sphingobacterium haloxyli</name>
    <dbReference type="NCBI Taxonomy" id="2100533"/>
    <lineage>
        <taxon>Bacteria</taxon>
        <taxon>Pseudomonadati</taxon>
        <taxon>Bacteroidota</taxon>
        <taxon>Sphingobacteriia</taxon>
        <taxon>Sphingobacteriales</taxon>
        <taxon>Sphingobacteriaceae</taxon>
        <taxon>Sphingobacterium</taxon>
    </lineage>
</organism>
<evidence type="ECO:0000256" key="3">
    <source>
        <dbReference type="ARBA" id="ARBA00023082"/>
    </source>
</evidence>
<dbReference type="InterPro" id="IPR013249">
    <property type="entry name" value="RNA_pol_sigma70_r4_t2"/>
</dbReference>
<dbReference type="EMBL" id="PVBQ01000007">
    <property type="protein sequence ID" value="PRD47373.1"/>
    <property type="molecule type" value="Genomic_DNA"/>
</dbReference>
<keyword evidence="8" id="KW-1185">Reference proteome</keyword>
<sequence length="215" mass="25144">MLDFVHLFSTPINFMMRSNLFDEELASALTEGSVKAFRSLYDRYRRPVYANILKIVKQPEHAEDILQEVFVALWEHRSRIKSDRSVGGWLFVVSFNKATTFLKKRLKESLDYVEEYTDYEHMLPDETVNEEEYLSQWTIVEEAVNALPARKKEVFKLCRFEGKAKEEVASIMGISTVSVGDYLKQSNRAIRDYITLKYPHLYTVIVITKAFSDNF</sequence>
<dbReference type="SUPFAM" id="SSF88946">
    <property type="entry name" value="Sigma2 domain of RNA polymerase sigma factors"/>
    <property type="match status" value="1"/>
</dbReference>
<dbReference type="InterPro" id="IPR014284">
    <property type="entry name" value="RNA_pol_sigma-70_dom"/>
</dbReference>
<dbReference type="Proteomes" id="UP000239711">
    <property type="component" value="Unassembled WGS sequence"/>
</dbReference>
<dbReference type="InterPro" id="IPR013325">
    <property type="entry name" value="RNA_pol_sigma_r2"/>
</dbReference>
<keyword evidence="4" id="KW-0804">Transcription</keyword>
<dbReference type="InterPro" id="IPR007627">
    <property type="entry name" value="RNA_pol_sigma70_r2"/>
</dbReference>
<dbReference type="GO" id="GO:0006352">
    <property type="term" value="P:DNA-templated transcription initiation"/>
    <property type="evidence" value="ECO:0007669"/>
    <property type="project" value="InterPro"/>
</dbReference>
<protein>
    <recommendedName>
        <fullName evidence="9">RNA polymerase subunit sigma-24</fullName>
    </recommendedName>
</protein>
<keyword evidence="3" id="KW-0731">Sigma factor</keyword>
<evidence type="ECO:0000259" key="6">
    <source>
        <dbReference type="Pfam" id="PF08281"/>
    </source>
</evidence>
<dbReference type="InterPro" id="IPR039425">
    <property type="entry name" value="RNA_pol_sigma-70-like"/>
</dbReference>
<dbReference type="InterPro" id="IPR036388">
    <property type="entry name" value="WH-like_DNA-bd_sf"/>
</dbReference>
<gene>
    <name evidence="7" type="ORF">C5745_11200</name>
</gene>
<dbReference type="NCBIfam" id="TIGR02937">
    <property type="entry name" value="sigma70-ECF"/>
    <property type="match status" value="1"/>
</dbReference>
<dbReference type="PANTHER" id="PTHR43133">
    <property type="entry name" value="RNA POLYMERASE ECF-TYPE SIGMA FACTO"/>
    <property type="match status" value="1"/>
</dbReference>
<dbReference type="Gene3D" id="1.10.10.10">
    <property type="entry name" value="Winged helix-like DNA-binding domain superfamily/Winged helix DNA-binding domain"/>
    <property type="match status" value="1"/>
</dbReference>
<dbReference type="GO" id="GO:0003677">
    <property type="term" value="F:DNA binding"/>
    <property type="evidence" value="ECO:0007669"/>
    <property type="project" value="InterPro"/>
</dbReference>
<dbReference type="Gene3D" id="1.10.1740.10">
    <property type="match status" value="1"/>
</dbReference>
<keyword evidence="2" id="KW-0805">Transcription regulation</keyword>
<comment type="similarity">
    <text evidence="1">Belongs to the sigma-70 factor family. ECF subfamily.</text>
</comment>
<evidence type="ECO:0000313" key="7">
    <source>
        <dbReference type="EMBL" id="PRD47373.1"/>
    </source>
</evidence>
<dbReference type="InterPro" id="IPR013324">
    <property type="entry name" value="RNA_pol_sigma_r3/r4-like"/>
</dbReference>
<feature type="domain" description="RNA polymerase sigma-70 region 2" evidence="5">
    <location>
        <begin position="40"/>
        <end position="105"/>
    </location>
</feature>
<evidence type="ECO:0000256" key="4">
    <source>
        <dbReference type="ARBA" id="ARBA00023163"/>
    </source>
</evidence>
<evidence type="ECO:0000256" key="2">
    <source>
        <dbReference type="ARBA" id="ARBA00023015"/>
    </source>
</evidence>
<evidence type="ECO:0000313" key="8">
    <source>
        <dbReference type="Proteomes" id="UP000239711"/>
    </source>
</evidence>
<dbReference type="Pfam" id="PF08281">
    <property type="entry name" value="Sigma70_r4_2"/>
    <property type="match status" value="1"/>
</dbReference>
<dbReference type="GO" id="GO:0016987">
    <property type="term" value="F:sigma factor activity"/>
    <property type="evidence" value="ECO:0007669"/>
    <property type="project" value="UniProtKB-KW"/>
</dbReference>
<dbReference type="AlphaFoldDB" id="A0A2S9J3J9"/>
<dbReference type="PANTHER" id="PTHR43133:SF46">
    <property type="entry name" value="RNA POLYMERASE SIGMA-70 FACTOR ECF SUBFAMILY"/>
    <property type="match status" value="1"/>
</dbReference>